<dbReference type="NCBIfam" id="TIGR02937">
    <property type="entry name" value="sigma70-ECF"/>
    <property type="match status" value="1"/>
</dbReference>
<comment type="similarity">
    <text evidence="1">Belongs to the sigma-70 factor family. ECF subfamily.</text>
</comment>
<keyword evidence="3" id="KW-0731">Sigma factor</keyword>
<evidence type="ECO:0000256" key="2">
    <source>
        <dbReference type="ARBA" id="ARBA00023015"/>
    </source>
</evidence>
<reference evidence="9 10" key="1">
    <citation type="submission" date="2019-02" db="EMBL/GenBank/DDBJ databases">
        <title>Deep-cultivation of Planctomycetes and their phenomic and genomic characterization uncovers novel biology.</title>
        <authorList>
            <person name="Wiegand S."/>
            <person name="Jogler M."/>
            <person name="Boedeker C."/>
            <person name="Pinto D."/>
            <person name="Vollmers J."/>
            <person name="Rivas-Marin E."/>
            <person name="Kohn T."/>
            <person name="Peeters S.H."/>
            <person name="Heuer A."/>
            <person name="Rast P."/>
            <person name="Oberbeckmann S."/>
            <person name="Bunk B."/>
            <person name="Jeske O."/>
            <person name="Meyerdierks A."/>
            <person name="Storesund J.E."/>
            <person name="Kallscheuer N."/>
            <person name="Luecker S."/>
            <person name="Lage O.M."/>
            <person name="Pohl T."/>
            <person name="Merkel B.J."/>
            <person name="Hornburger P."/>
            <person name="Mueller R.-W."/>
            <person name="Bruemmer F."/>
            <person name="Labrenz M."/>
            <person name="Spormann A.M."/>
            <person name="Op Den Camp H."/>
            <person name="Overmann J."/>
            <person name="Amann R."/>
            <person name="Jetten M.S.M."/>
            <person name="Mascher T."/>
            <person name="Medema M.H."/>
            <person name="Devos D.P."/>
            <person name="Kaster A.-K."/>
            <person name="Ovreas L."/>
            <person name="Rohde M."/>
            <person name="Galperin M.Y."/>
            <person name="Jogler C."/>
        </authorList>
    </citation>
    <scope>NUCLEOTIDE SEQUENCE [LARGE SCALE GENOMIC DNA]</scope>
    <source>
        <strain evidence="9 10">KOR42</strain>
    </source>
</reference>
<dbReference type="PANTHER" id="PTHR43133">
    <property type="entry name" value="RNA POLYMERASE ECF-TYPE SIGMA FACTO"/>
    <property type="match status" value="1"/>
</dbReference>
<accession>A0A5C5X838</accession>
<dbReference type="SUPFAM" id="SSF88946">
    <property type="entry name" value="Sigma2 domain of RNA polymerase sigma factors"/>
    <property type="match status" value="1"/>
</dbReference>
<dbReference type="Pfam" id="PF08281">
    <property type="entry name" value="Sigma70_r4_2"/>
    <property type="match status" value="1"/>
</dbReference>
<keyword evidence="10" id="KW-1185">Reference proteome</keyword>
<dbReference type="EMBL" id="SIHI01000001">
    <property type="protein sequence ID" value="TWT58295.1"/>
    <property type="molecule type" value="Genomic_DNA"/>
</dbReference>
<dbReference type="AlphaFoldDB" id="A0A5C5X838"/>
<dbReference type="GO" id="GO:0016987">
    <property type="term" value="F:sigma factor activity"/>
    <property type="evidence" value="ECO:0007669"/>
    <property type="project" value="UniProtKB-KW"/>
</dbReference>
<name>A0A5C5X838_9PLAN</name>
<dbReference type="OrthoDB" id="9782703at2"/>
<dbReference type="Proteomes" id="UP000317243">
    <property type="component" value="Unassembled WGS sequence"/>
</dbReference>
<dbReference type="Gene3D" id="1.10.10.10">
    <property type="entry name" value="Winged helix-like DNA-binding domain superfamily/Winged helix DNA-binding domain"/>
    <property type="match status" value="1"/>
</dbReference>
<evidence type="ECO:0000256" key="4">
    <source>
        <dbReference type="ARBA" id="ARBA00023125"/>
    </source>
</evidence>
<dbReference type="Pfam" id="PF04542">
    <property type="entry name" value="Sigma70_r2"/>
    <property type="match status" value="1"/>
</dbReference>
<dbReference type="InterPro" id="IPR007627">
    <property type="entry name" value="RNA_pol_sigma70_r2"/>
</dbReference>
<dbReference type="InterPro" id="IPR039425">
    <property type="entry name" value="RNA_pol_sigma-70-like"/>
</dbReference>
<organism evidence="9 10">
    <name type="scientific">Thalassoglobus neptunius</name>
    <dbReference type="NCBI Taxonomy" id="1938619"/>
    <lineage>
        <taxon>Bacteria</taxon>
        <taxon>Pseudomonadati</taxon>
        <taxon>Planctomycetota</taxon>
        <taxon>Planctomycetia</taxon>
        <taxon>Planctomycetales</taxon>
        <taxon>Planctomycetaceae</taxon>
        <taxon>Thalassoglobus</taxon>
    </lineage>
</organism>
<evidence type="ECO:0000256" key="3">
    <source>
        <dbReference type="ARBA" id="ARBA00023082"/>
    </source>
</evidence>
<keyword evidence="5" id="KW-0804">Transcription</keyword>
<evidence type="ECO:0000313" key="10">
    <source>
        <dbReference type="Proteomes" id="UP000317243"/>
    </source>
</evidence>
<dbReference type="PANTHER" id="PTHR43133:SF8">
    <property type="entry name" value="RNA POLYMERASE SIGMA FACTOR HI_1459-RELATED"/>
    <property type="match status" value="1"/>
</dbReference>
<dbReference type="InterPro" id="IPR013324">
    <property type="entry name" value="RNA_pol_sigma_r3/r4-like"/>
</dbReference>
<feature type="domain" description="RNA polymerase sigma factor 70 region 4 type 2" evidence="8">
    <location>
        <begin position="124"/>
        <end position="176"/>
    </location>
</feature>
<evidence type="ECO:0000259" key="8">
    <source>
        <dbReference type="Pfam" id="PF08281"/>
    </source>
</evidence>
<dbReference type="InterPro" id="IPR013325">
    <property type="entry name" value="RNA_pol_sigma_r2"/>
</dbReference>
<keyword evidence="4" id="KW-0238">DNA-binding</keyword>
<evidence type="ECO:0000256" key="5">
    <source>
        <dbReference type="ARBA" id="ARBA00023163"/>
    </source>
</evidence>
<dbReference type="RefSeq" id="WP_146508582.1">
    <property type="nucleotide sequence ID" value="NZ_SIHI01000001.1"/>
</dbReference>
<dbReference type="CDD" id="cd06171">
    <property type="entry name" value="Sigma70_r4"/>
    <property type="match status" value="1"/>
</dbReference>
<evidence type="ECO:0000259" key="7">
    <source>
        <dbReference type="Pfam" id="PF04542"/>
    </source>
</evidence>
<dbReference type="GO" id="GO:0006352">
    <property type="term" value="P:DNA-templated transcription initiation"/>
    <property type="evidence" value="ECO:0007669"/>
    <property type="project" value="InterPro"/>
</dbReference>
<evidence type="ECO:0000313" key="9">
    <source>
        <dbReference type="EMBL" id="TWT58295.1"/>
    </source>
</evidence>
<evidence type="ECO:0000256" key="1">
    <source>
        <dbReference type="ARBA" id="ARBA00010641"/>
    </source>
</evidence>
<protein>
    <submittedName>
        <fullName evidence="9">ECF RNA polymerase sigma factor SigE</fullName>
    </submittedName>
</protein>
<feature type="region of interest" description="Disordered" evidence="6">
    <location>
        <begin position="100"/>
        <end position="123"/>
    </location>
</feature>
<feature type="domain" description="RNA polymerase sigma-70 region 2" evidence="7">
    <location>
        <begin position="21"/>
        <end position="85"/>
    </location>
</feature>
<dbReference type="InterPro" id="IPR014284">
    <property type="entry name" value="RNA_pol_sigma-70_dom"/>
</dbReference>
<evidence type="ECO:0000256" key="6">
    <source>
        <dbReference type="SAM" id="MobiDB-lite"/>
    </source>
</evidence>
<dbReference type="InterPro" id="IPR013249">
    <property type="entry name" value="RNA_pol_sigma70_r4_t2"/>
</dbReference>
<dbReference type="Gene3D" id="1.10.1740.10">
    <property type="match status" value="1"/>
</dbReference>
<feature type="compositionally biased region" description="Polar residues" evidence="6">
    <location>
        <begin position="100"/>
        <end position="116"/>
    </location>
</feature>
<dbReference type="SUPFAM" id="SSF88659">
    <property type="entry name" value="Sigma3 and sigma4 domains of RNA polymerase sigma factors"/>
    <property type="match status" value="1"/>
</dbReference>
<comment type="caution">
    <text evidence="9">The sequence shown here is derived from an EMBL/GenBank/DDBJ whole genome shotgun (WGS) entry which is preliminary data.</text>
</comment>
<dbReference type="GO" id="GO:0003677">
    <property type="term" value="F:DNA binding"/>
    <property type="evidence" value="ECO:0007669"/>
    <property type="project" value="UniProtKB-KW"/>
</dbReference>
<keyword evidence="2" id="KW-0805">Transcription regulation</keyword>
<gene>
    <name evidence="9" type="primary">sigE_2</name>
    <name evidence="9" type="ORF">KOR42_16690</name>
</gene>
<sequence>MTDAELVHRTRNGESLARDQLVRRWAPRVLAICRAKIGHHHVAEDLAQETLIRGLADLSRLEQAEKFGGWLRSIAGHVCTDWQRSCAAKRRAIIGVQANGQHRGQSLSGRDSSPANQAEDDEQRERLEEAIDQLSEDLREPLMLFYYDEMTYEEIAALVGVSRATVNTRLTKARHQLACQLASLVELKE</sequence>
<dbReference type="InterPro" id="IPR036388">
    <property type="entry name" value="WH-like_DNA-bd_sf"/>
</dbReference>
<proteinExistence type="inferred from homology"/>